<protein>
    <recommendedName>
        <fullName evidence="3">DUF924 domain-containing protein</fullName>
    </recommendedName>
</protein>
<dbReference type="Proteomes" id="UP000770015">
    <property type="component" value="Unassembled WGS sequence"/>
</dbReference>
<evidence type="ECO:0000313" key="1">
    <source>
        <dbReference type="EMBL" id="KAH6690271.1"/>
    </source>
</evidence>
<accession>A0A9P8VGK7</accession>
<reference evidence="1" key="1">
    <citation type="journal article" date="2021" name="Nat. Commun.">
        <title>Genetic determinants of endophytism in the Arabidopsis root mycobiome.</title>
        <authorList>
            <person name="Mesny F."/>
            <person name="Miyauchi S."/>
            <person name="Thiergart T."/>
            <person name="Pickel B."/>
            <person name="Atanasova L."/>
            <person name="Karlsson M."/>
            <person name="Huettel B."/>
            <person name="Barry K.W."/>
            <person name="Haridas S."/>
            <person name="Chen C."/>
            <person name="Bauer D."/>
            <person name="Andreopoulos W."/>
            <person name="Pangilinan J."/>
            <person name="LaButti K."/>
            <person name="Riley R."/>
            <person name="Lipzen A."/>
            <person name="Clum A."/>
            <person name="Drula E."/>
            <person name="Henrissat B."/>
            <person name="Kohler A."/>
            <person name="Grigoriev I.V."/>
            <person name="Martin F.M."/>
            <person name="Hacquard S."/>
        </authorList>
    </citation>
    <scope>NUCLEOTIDE SEQUENCE</scope>
    <source>
        <strain evidence="1">MPI-SDFR-AT-0117</strain>
    </source>
</reference>
<proteinExistence type="predicted"/>
<comment type="caution">
    <text evidence="1">The sequence shown here is derived from an EMBL/GenBank/DDBJ whole genome shotgun (WGS) entry which is preliminary data.</text>
</comment>
<name>A0A9P8VGK7_9PEZI</name>
<dbReference type="EMBL" id="JAGSXJ010000006">
    <property type="protein sequence ID" value="KAH6690271.1"/>
    <property type="molecule type" value="Genomic_DNA"/>
</dbReference>
<evidence type="ECO:0000313" key="2">
    <source>
        <dbReference type="Proteomes" id="UP000770015"/>
    </source>
</evidence>
<organism evidence="1 2">
    <name type="scientific">Plectosphaerella plurivora</name>
    <dbReference type="NCBI Taxonomy" id="936078"/>
    <lineage>
        <taxon>Eukaryota</taxon>
        <taxon>Fungi</taxon>
        <taxon>Dikarya</taxon>
        <taxon>Ascomycota</taxon>
        <taxon>Pezizomycotina</taxon>
        <taxon>Sordariomycetes</taxon>
        <taxon>Hypocreomycetidae</taxon>
        <taxon>Glomerellales</taxon>
        <taxon>Plectosphaerellaceae</taxon>
        <taxon>Plectosphaerella</taxon>
    </lineage>
</organism>
<dbReference type="Gene3D" id="1.25.40.10">
    <property type="entry name" value="Tetratricopeptide repeat domain"/>
    <property type="match status" value="1"/>
</dbReference>
<gene>
    <name evidence="1" type="ORF">F5X68DRAFT_202568</name>
</gene>
<sequence>MEHTAKLRELLNPALFERLRHLWFGHISDEDHIFVPSIDEALVWFTRNDGFDNICSAEFGATLASLRELNCNGMDIMAAVPTMSALDWMSLIILLDQLPRNCYRDDKAGIAYSYFDPLAQRIALEAIKARVPEDPEVRYKQAYRFWFYMPLEHSESMHFQDMLAKEQNAMFGAALGLSQEMDHQKGEELTLIQAARGAFDRRQEALEILIGTFTRIAAEHRDVLERFGRYPRRNQALDRTSTKEEEEFLLT</sequence>
<dbReference type="AlphaFoldDB" id="A0A9P8VGK7"/>
<dbReference type="SUPFAM" id="SSF48452">
    <property type="entry name" value="TPR-like"/>
    <property type="match status" value="1"/>
</dbReference>
<dbReference type="OrthoDB" id="414698at2759"/>
<dbReference type="Gene3D" id="1.20.58.320">
    <property type="entry name" value="TPR-like"/>
    <property type="match status" value="1"/>
</dbReference>
<evidence type="ECO:0008006" key="3">
    <source>
        <dbReference type="Google" id="ProtNLM"/>
    </source>
</evidence>
<dbReference type="InterPro" id="IPR011990">
    <property type="entry name" value="TPR-like_helical_dom_sf"/>
</dbReference>
<keyword evidence="2" id="KW-1185">Reference proteome</keyword>
<dbReference type="Pfam" id="PF06041">
    <property type="entry name" value="DUF924"/>
    <property type="match status" value="1"/>
</dbReference>
<dbReference type="InterPro" id="IPR010323">
    <property type="entry name" value="DUF924"/>
</dbReference>